<keyword evidence="2" id="KW-0808">Transferase</keyword>
<reference evidence="2" key="2">
    <citation type="submission" date="2014-07" db="EMBL/GenBank/DDBJ databases">
        <authorList>
            <person name="Hull J."/>
        </authorList>
    </citation>
    <scope>NUCLEOTIDE SEQUENCE</scope>
</reference>
<feature type="non-terminal residue" evidence="2">
    <location>
        <position position="139"/>
    </location>
</feature>
<keyword evidence="2" id="KW-0418">Kinase</keyword>
<name>A0A0A9XES6_LYGHE</name>
<feature type="compositionally biased region" description="Low complexity" evidence="1">
    <location>
        <begin position="33"/>
        <end position="50"/>
    </location>
</feature>
<organism evidence="2">
    <name type="scientific">Lygus hesperus</name>
    <name type="common">Western plant bug</name>
    <dbReference type="NCBI Taxonomy" id="30085"/>
    <lineage>
        <taxon>Eukaryota</taxon>
        <taxon>Metazoa</taxon>
        <taxon>Ecdysozoa</taxon>
        <taxon>Arthropoda</taxon>
        <taxon>Hexapoda</taxon>
        <taxon>Insecta</taxon>
        <taxon>Pterygota</taxon>
        <taxon>Neoptera</taxon>
        <taxon>Paraneoptera</taxon>
        <taxon>Hemiptera</taxon>
        <taxon>Heteroptera</taxon>
        <taxon>Panheteroptera</taxon>
        <taxon>Cimicomorpha</taxon>
        <taxon>Miridae</taxon>
        <taxon>Mirini</taxon>
        <taxon>Lygus</taxon>
    </lineage>
</organism>
<reference evidence="2" key="1">
    <citation type="journal article" date="2014" name="PLoS ONE">
        <title>Transcriptome-Based Identification of ABC Transporters in the Western Tarnished Plant Bug Lygus hesperus.</title>
        <authorList>
            <person name="Hull J.J."/>
            <person name="Chaney K."/>
            <person name="Geib S.M."/>
            <person name="Fabrick J.A."/>
            <person name="Brent C.S."/>
            <person name="Walsh D."/>
            <person name="Lavine L.C."/>
        </authorList>
    </citation>
    <scope>NUCLEOTIDE SEQUENCE</scope>
</reference>
<feature type="non-terminal residue" evidence="2">
    <location>
        <position position="1"/>
    </location>
</feature>
<evidence type="ECO:0000313" key="2">
    <source>
        <dbReference type="EMBL" id="JAG15580.1"/>
    </source>
</evidence>
<feature type="compositionally biased region" description="Polar residues" evidence="1">
    <location>
        <begin position="1"/>
        <end position="25"/>
    </location>
</feature>
<protein>
    <submittedName>
        <fullName evidence="2">Acetylglutamate kinase</fullName>
    </submittedName>
</protein>
<gene>
    <name evidence="2" type="primary">argB_3</name>
    <name evidence="2" type="ORF">CM83_102567</name>
</gene>
<feature type="region of interest" description="Disordered" evidence="1">
    <location>
        <begin position="1"/>
        <end position="50"/>
    </location>
</feature>
<dbReference type="EMBL" id="GBHO01028024">
    <property type="protein sequence ID" value="JAG15580.1"/>
    <property type="molecule type" value="Transcribed_RNA"/>
</dbReference>
<dbReference type="GO" id="GO:0016301">
    <property type="term" value="F:kinase activity"/>
    <property type="evidence" value="ECO:0007669"/>
    <property type="project" value="UniProtKB-KW"/>
</dbReference>
<dbReference type="AlphaFoldDB" id="A0A0A9XES6"/>
<sequence>QVSAAVGTTPTHLDPSPQHTVTNSVDDVDGDIPSSDVGTGPSTTPSSLPTLLLRLRKSTPLVKLSTLSSQPHSKRLQVLQDHLNSLVFDLQTLPISSPYCERVASALFELYTQYQQNDTLLTRMDRDEAEGMFPALLCF</sequence>
<accession>A0A0A9XES6</accession>
<proteinExistence type="predicted"/>
<evidence type="ECO:0000256" key="1">
    <source>
        <dbReference type="SAM" id="MobiDB-lite"/>
    </source>
</evidence>